<name>A0A1Y5IKR8_OSTTA</name>
<protein>
    <submittedName>
        <fullName evidence="2">Uncharacterized protein</fullName>
    </submittedName>
</protein>
<accession>A0A1Y5IKR8</accession>
<evidence type="ECO:0000256" key="1">
    <source>
        <dbReference type="SAM" id="MobiDB-lite"/>
    </source>
</evidence>
<feature type="region of interest" description="Disordered" evidence="1">
    <location>
        <begin position="51"/>
        <end position="138"/>
    </location>
</feature>
<dbReference type="Proteomes" id="UP000195557">
    <property type="component" value="Unassembled WGS sequence"/>
</dbReference>
<feature type="compositionally biased region" description="Basic and acidic residues" evidence="1">
    <location>
        <begin position="95"/>
        <end position="105"/>
    </location>
</feature>
<sequence>MLFSEEHKALASVDPEATPDERFGGFWNSVWNLGVAAEDAARTVALADLHDRGGAEEMERRGAEEADAVARTAEAVERERRRERERLRSIRRRRNQTEEQREHERQRSRRRRQAMSAEQKKAHARAKHKLRKTMKQRKETLQAAEVLATVVAETQ</sequence>
<gene>
    <name evidence="2" type="ORF">BE221DRAFT_191137</name>
</gene>
<dbReference type="EMBL" id="KZ155778">
    <property type="protein sequence ID" value="OUS47545.1"/>
    <property type="molecule type" value="Genomic_DNA"/>
</dbReference>
<dbReference type="AlphaFoldDB" id="A0A1Y5IKR8"/>
<feature type="region of interest" description="Disordered" evidence="1">
    <location>
        <begin position="1"/>
        <end position="21"/>
    </location>
</feature>
<organism evidence="2">
    <name type="scientific">Ostreococcus tauri</name>
    <name type="common">Marine green alga</name>
    <dbReference type="NCBI Taxonomy" id="70448"/>
    <lineage>
        <taxon>Eukaryota</taxon>
        <taxon>Viridiplantae</taxon>
        <taxon>Chlorophyta</taxon>
        <taxon>Mamiellophyceae</taxon>
        <taxon>Mamiellales</taxon>
        <taxon>Bathycoccaceae</taxon>
        <taxon>Ostreococcus</taxon>
    </lineage>
</organism>
<feature type="compositionally biased region" description="Basic and acidic residues" evidence="1">
    <location>
        <begin position="74"/>
        <end position="88"/>
    </location>
</feature>
<proteinExistence type="predicted"/>
<reference evidence="2" key="1">
    <citation type="submission" date="2017-04" db="EMBL/GenBank/DDBJ databases">
        <title>Population genomics of picophytoplankton unveils novel chromosome hypervariability.</title>
        <authorList>
            <consortium name="DOE Joint Genome Institute"/>
            <person name="Blanc-Mathieu R."/>
            <person name="Krasovec M."/>
            <person name="Hebrard M."/>
            <person name="Yau S."/>
            <person name="Desgranges E."/>
            <person name="Martin J."/>
            <person name="Schackwitz W."/>
            <person name="Kuo A."/>
            <person name="Salin G."/>
            <person name="Donnadieu C."/>
            <person name="Desdevises Y."/>
            <person name="Sanchez-Ferandin S."/>
            <person name="Moreau H."/>
            <person name="Rivals E."/>
            <person name="Grigoriev I.V."/>
            <person name="Grimsley N."/>
            <person name="Eyre-Walker A."/>
            <person name="Piganeau G."/>
        </authorList>
    </citation>
    <scope>NUCLEOTIDE SEQUENCE [LARGE SCALE GENOMIC DNA]</scope>
    <source>
        <strain evidence="2">RCC 1115</strain>
    </source>
</reference>
<feature type="compositionally biased region" description="Basic and acidic residues" evidence="1">
    <location>
        <begin position="51"/>
        <end position="64"/>
    </location>
</feature>
<feature type="compositionally biased region" description="Basic residues" evidence="1">
    <location>
        <begin position="122"/>
        <end position="135"/>
    </location>
</feature>
<evidence type="ECO:0000313" key="2">
    <source>
        <dbReference type="EMBL" id="OUS47545.1"/>
    </source>
</evidence>